<feature type="non-terminal residue" evidence="1">
    <location>
        <position position="266"/>
    </location>
</feature>
<comment type="caution">
    <text evidence="1">The sequence shown here is derived from an EMBL/GenBank/DDBJ whole genome shotgun (WGS) entry which is preliminary data.</text>
</comment>
<feature type="non-terminal residue" evidence="1">
    <location>
        <position position="1"/>
    </location>
</feature>
<name>X0W5Y5_9ZZZZ</name>
<proteinExistence type="predicted"/>
<reference evidence="1" key="1">
    <citation type="journal article" date="2014" name="Front. Microbiol.">
        <title>High frequency of phylogenetically diverse reductive dehalogenase-homologous genes in deep subseafloor sedimentary metagenomes.</title>
        <authorList>
            <person name="Kawai M."/>
            <person name="Futagami T."/>
            <person name="Toyoda A."/>
            <person name="Takaki Y."/>
            <person name="Nishi S."/>
            <person name="Hori S."/>
            <person name="Arai W."/>
            <person name="Tsubouchi T."/>
            <person name="Morono Y."/>
            <person name="Uchiyama I."/>
            <person name="Ito T."/>
            <person name="Fujiyama A."/>
            <person name="Inagaki F."/>
            <person name="Takami H."/>
        </authorList>
    </citation>
    <scope>NUCLEOTIDE SEQUENCE</scope>
    <source>
        <strain evidence="1">Expedition CK06-06</strain>
    </source>
</reference>
<accession>X0W5Y5</accession>
<organism evidence="1">
    <name type="scientific">marine sediment metagenome</name>
    <dbReference type="NCBI Taxonomy" id="412755"/>
    <lineage>
        <taxon>unclassified sequences</taxon>
        <taxon>metagenomes</taxon>
        <taxon>ecological metagenomes</taxon>
    </lineage>
</organism>
<sequence length="266" mass="29373">QAGLADTTDFWETSVVTLRQLVDAGLVTDAQLAANATVDLAILLESNVVSEQYIIVQFPTYLSEDDDENPDPVDSDTIPIEELLLDTYSPFEEMVLHGLLRGDAFINKVFEQTDLEAITVLNESMEVVPLFDDGELDDIVHVGTVGLDTLLTSVLYDVTLARYVAADFVDVHDFDNINLDVTSLETEFAVDIDDTYATTVPLYSLIALDYDEITLVDLIEEGYIDGIDDDTDLDTDLTNAALQLDIRDLEASPLFEEGDLNNYISA</sequence>
<gene>
    <name evidence="1" type="ORF">S01H1_42605</name>
</gene>
<protein>
    <submittedName>
        <fullName evidence="1">Uncharacterized protein</fullName>
    </submittedName>
</protein>
<evidence type="ECO:0000313" key="1">
    <source>
        <dbReference type="EMBL" id="GAG08096.1"/>
    </source>
</evidence>
<dbReference type="AlphaFoldDB" id="X0W5Y5"/>
<dbReference type="EMBL" id="BARS01027102">
    <property type="protein sequence ID" value="GAG08096.1"/>
    <property type="molecule type" value="Genomic_DNA"/>
</dbReference>